<name>A0A3B6U0B5_WHEAT</name>
<keyword evidence="1" id="KW-0472">Membrane</keyword>
<dbReference type="Gramene" id="TraesCS7D03G1299300.2">
    <property type="protein sequence ID" value="TraesCS7D03G1299300.2.CDS"/>
    <property type="gene ID" value="TraesCS7D03G1299300"/>
</dbReference>
<dbReference type="Gramene" id="TraesCAD_scaffold_009620_01G000400.1">
    <property type="protein sequence ID" value="TraesCAD_scaffold_009620_01G000400.1"/>
    <property type="gene ID" value="TraesCAD_scaffold_009620_01G000400"/>
</dbReference>
<keyword evidence="1" id="KW-1133">Transmembrane helix</keyword>
<reference evidence="2" key="1">
    <citation type="submission" date="2018-08" db="EMBL/GenBank/DDBJ databases">
        <authorList>
            <person name="Rossello M."/>
        </authorList>
    </citation>
    <scope>NUCLEOTIDE SEQUENCE [LARGE SCALE GENOMIC DNA]</scope>
    <source>
        <strain evidence="2">cv. Chinese Spring</strain>
    </source>
</reference>
<dbReference type="Gramene" id="TraesROB_scaffold_006836_01G000400.1">
    <property type="protein sequence ID" value="TraesROB_scaffold_006836_01G000400.1"/>
    <property type="gene ID" value="TraesROB_scaffold_006836_01G000400"/>
</dbReference>
<proteinExistence type="predicted"/>
<accession>A0A3B6U0B5</accession>
<dbReference type="Gramene" id="TraesCLE_scaffold_030779_01G000100.1">
    <property type="protein sequence ID" value="TraesCLE_scaffold_030779_01G000100.1"/>
    <property type="gene ID" value="TraesCLE_scaffold_030779_01G000100"/>
</dbReference>
<dbReference type="Proteomes" id="UP000019116">
    <property type="component" value="Chromosome 7D"/>
</dbReference>
<feature type="transmembrane region" description="Helical" evidence="1">
    <location>
        <begin position="16"/>
        <end position="39"/>
    </location>
</feature>
<evidence type="ECO:0000313" key="3">
    <source>
        <dbReference type="Proteomes" id="UP000019116"/>
    </source>
</evidence>
<dbReference type="Gramene" id="TraesWEE_scaffold_002567_01G000100.1">
    <property type="protein sequence ID" value="TraesWEE_scaffold_002567_01G000100.1"/>
    <property type="gene ID" value="TraesWEE_scaffold_002567_01G000100"/>
</dbReference>
<evidence type="ECO:0000313" key="2">
    <source>
        <dbReference type="EnsemblPlants" id="TraesCS7D02G546300.1"/>
    </source>
</evidence>
<dbReference type="AlphaFoldDB" id="A0A3B6U0B5"/>
<evidence type="ECO:0000256" key="1">
    <source>
        <dbReference type="SAM" id="Phobius"/>
    </source>
</evidence>
<keyword evidence="3" id="KW-1185">Reference proteome</keyword>
<protein>
    <submittedName>
        <fullName evidence="2">Uncharacterized protein</fullName>
    </submittedName>
</protein>
<dbReference type="EnsemblPlants" id="TraesCS7D02G546300.1">
    <property type="protein sequence ID" value="TraesCS7D02G546300.1"/>
    <property type="gene ID" value="TraesCS7D02G546300"/>
</dbReference>
<reference evidence="2" key="2">
    <citation type="submission" date="2018-10" db="UniProtKB">
        <authorList>
            <consortium name="EnsemblPlants"/>
        </authorList>
    </citation>
    <scope>IDENTIFICATION</scope>
</reference>
<dbReference type="Gramene" id="TraesCS7D02G546300.1">
    <property type="protein sequence ID" value="TraesCS7D02G546300.1"/>
    <property type="gene ID" value="TraesCS7D02G546300"/>
</dbReference>
<keyword evidence="1" id="KW-0812">Transmembrane</keyword>
<sequence>MCGAQLISGWRESLTLAVECGVAVTIWDVFTVLCVVWWVHEGRFVAGRRSYVVVDRARATIVAVNTTSLDESKLTVKFCTKSQCTRGKDPDLETCFSCRNLKGQPCFFSEDECKSKCPPCDPVCPPPPANTDEQMQRVEMET</sequence>
<organism evidence="2">
    <name type="scientific">Triticum aestivum</name>
    <name type="common">Wheat</name>
    <dbReference type="NCBI Taxonomy" id="4565"/>
    <lineage>
        <taxon>Eukaryota</taxon>
        <taxon>Viridiplantae</taxon>
        <taxon>Streptophyta</taxon>
        <taxon>Embryophyta</taxon>
        <taxon>Tracheophyta</taxon>
        <taxon>Spermatophyta</taxon>
        <taxon>Magnoliopsida</taxon>
        <taxon>Liliopsida</taxon>
        <taxon>Poales</taxon>
        <taxon>Poaceae</taxon>
        <taxon>BOP clade</taxon>
        <taxon>Pooideae</taxon>
        <taxon>Triticodae</taxon>
        <taxon>Triticeae</taxon>
        <taxon>Triticinae</taxon>
        <taxon>Triticum</taxon>
    </lineage>
</organism>